<proteinExistence type="predicted"/>
<gene>
    <name evidence="2" type="ORF">K239x_13920</name>
</gene>
<evidence type="ECO:0000259" key="1">
    <source>
        <dbReference type="Pfam" id="PF12975"/>
    </source>
</evidence>
<dbReference type="Gene3D" id="2.60.40.2390">
    <property type="match status" value="1"/>
</dbReference>
<protein>
    <recommendedName>
        <fullName evidence="1">DUF3859 domain-containing protein</fullName>
    </recommendedName>
</protein>
<reference evidence="2 3" key="1">
    <citation type="submission" date="2019-02" db="EMBL/GenBank/DDBJ databases">
        <title>Deep-cultivation of Planctomycetes and their phenomic and genomic characterization uncovers novel biology.</title>
        <authorList>
            <person name="Wiegand S."/>
            <person name="Jogler M."/>
            <person name="Boedeker C."/>
            <person name="Pinto D."/>
            <person name="Vollmers J."/>
            <person name="Rivas-Marin E."/>
            <person name="Kohn T."/>
            <person name="Peeters S.H."/>
            <person name="Heuer A."/>
            <person name="Rast P."/>
            <person name="Oberbeckmann S."/>
            <person name="Bunk B."/>
            <person name="Jeske O."/>
            <person name="Meyerdierks A."/>
            <person name="Storesund J.E."/>
            <person name="Kallscheuer N."/>
            <person name="Luecker S."/>
            <person name="Lage O.M."/>
            <person name="Pohl T."/>
            <person name="Merkel B.J."/>
            <person name="Hornburger P."/>
            <person name="Mueller R.-W."/>
            <person name="Bruemmer F."/>
            <person name="Labrenz M."/>
            <person name="Spormann A.M."/>
            <person name="Op den Camp H."/>
            <person name="Overmann J."/>
            <person name="Amann R."/>
            <person name="Jetten M.S.M."/>
            <person name="Mascher T."/>
            <person name="Medema M.H."/>
            <person name="Devos D.P."/>
            <person name="Kaster A.-K."/>
            <person name="Ovreas L."/>
            <person name="Rohde M."/>
            <person name="Galperin M.Y."/>
            <person name="Jogler C."/>
        </authorList>
    </citation>
    <scope>NUCLEOTIDE SEQUENCE [LARGE SCALE GENOMIC DNA]</scope>
    <source>
        <strain evidence="2 3">K23_9</strain>
    </source>
</reference>
<accession>A0A517NQP2</accession>
<dbReference type="AlphaFoldDB" id="A0A517NQP2"/>
<name>A0A517NQP2_9BACT</name>
<dbReference type="RefSeq" id="WP_145417003.1">
    <property type="nucleotide sequence ID" value="NZ_CP036526.1"/>
</dbReference>
<sequence length="132" mass="15140">MARRKPEVRMRSYGVYSKWESSSKELPDLVEVTTEIPAEIDIEFGFIVNIKWAKNSELTFCIDHPGILDAQGQRRSAFDGVVFVKTNDWHFFLGDTIWEPVADKLGPWRLTLELGGRTVAEKTFLVHEPNTD</sequence>
<feature type="domain" description="DUF3859" evidence="1">
    <location>
        <begin position="5"/>
        <end position="126"/>
    </location>
</feature>
<dbReference type="Pfam" id="PF12975">
    <property type="entry name" value="DUF3859"/>
    <property type="match status" value="1"/>
</dbReference>
<keyword evidence="3" id="KW-1185">Reference proteome</keyword>
<evidence type="ECO:0000313" key="2">
    <source>
        <dbReference type="EMBL" id="QDT09446.1"/>
    </source>
</evidence>
<dbReference type="OrthoDB" id="9789349at2"/>
<organism evidence="2 3">
    <name type="scientific">Stieleria marina</name>
    <dbReference type="NCBI Taxonomy" id="1930275"/>
    <lineage>
        <taxon>Bacteria</taxon>
        <taxon>Pseudomonadati</taxon>
        <taxon>Planctomycetota</taxon>
        <taxon>Planctomycetia</taxon>
        <taxon>Pirellulales</taxon>
        <taxon>Pirellulaceae</taxon>
        <taxon>Stieleria</taxon>
    </lineage>
</organism>
<evidence type="ECO:0000313" key="3">
    <source>
        <dbReference type="Proteomes" id="UP000319817"/>
    </source>
</evidence>
<dbReference type="InterPro" id="IPR024331">
    <property type="entry name" value="DUF3859"/>
</dbReference>
<dbReference type="EMBL" id="CP036526">
    <property type="protein sequence ID" value="QDT09446.1"/>
    <property type="molecule type" value="Genomic_DNA"/>
</dbReference>
<dbReference type="Proteomes" id="UP000319817">
    <property type="component" value="Chromosome"/>
</dbReference>